<evidence type="ECO:0000256" key="1">
    <source>
        <dbReference type="SAM" id="MobiDB-lite"/>
    </source>
</evidence>
<name>A0A438E1C5_VITVI</name>
<evidence type="ECO:0000313" key="3">
    <source>
        <dbReference type="Proteomes" id="UP000288805"/>
    </source>
</evidence>
<dbReference type="Proteomes" id="UP000288805">
    <property type="component" value="Unassembled WGS sequence"/>
</dbReference>
<organism evidence="2 3">
    <name type="scientific">Vitis vinifera</name>
    <name type="common">Grape</name>
    <dbReference type="NCBI Taxonomy" id="29760"/>
    <lineage>
        <taxon>Eukaryota</taxon>
        <taxon>Viridiplantae</taxon>
        <taxon>Streptophyta</taxon>
        <taxon>Embryophyta</taxon>
        <taxon>Tracheophyta</taxon>
        <taxon>Spermatophyta</taxon>
        <taxon>Magnoliopsida</taxon>
        <taxon>eudicotyledons</taxon>
        <taxon>Gunneridae</taxon>
        <taxon>Pentapetalae</taxon>
        <taxon>rosids</taxon>
        <taxon>Vitales</taxon>
        <taxon>Vitaceae</taxon>
        <taxon>Viteae</taxon>
        <taxon>Vitis</taxon>
    </lineage>
</organism>
<reference evidence="2 3" key="1">
    <citation type="journal article" date="2018" name="PLoS Genet.">
        <title>Population sequencing reveals clonal diversity and ancestral inbreeding in the grapevine cultivar Chardonnay.</title>
        <authorList>
            <person name="Roach M.J."/>
            <person name="Johnson D.L."/>
            <person name="Bohlmann J."/>
            <person name="van Vuuren H.J."/>
            <person name="Jones S.J."/>
            <person name="Pretorius I.S."/>
            <person name="Schmidt S.A."/>
            <person name="Borneman A.R."/>
        </authorList>
    </citation>
    <scope>NUCLEOTIDE SEQUENCE [LARGE SCALE GENOMIC DNA]</scope>
    <source>
        <strain evidence="3">cv. Chardonnay</strain>
        <tissue evidence="2">Leaf</tissue>
    </source>
</reference>
<comment type="caution">
    <text evidence="2">The sequence shown here is derived from an EMBL/GenBank/DDBJ whole genome shotgun (WGS) entry which is preliminary data.</text>
</comment>
<gene>
    <name evidence="2" type="ORF">CK203_068177</name>
</gene>
<sequence>MKPHSGNAVLFGNRRNLCERGELAERMTGGRTDMSTTTPPA</sequence>
<proteinExistence type="predicted"/>
<feature type="region of interest" description="Disordered" evidence="1">
    <location>
        <begin position="22"/>
        <end position="41"/>
    </location>
</feature>
<dbReference type="EMBL" id="QGNW01001434">
    <property type="protein sequence ID" value="RVW41508.1"/>
    <property type="molecule type" value="Genomic_DNA"/>
</dbReference>
<dbReference type="AlphaFoldDB" id="A0A438E1C5"/>
<accession>A0A438E1C5</accession>
<protein>
    <submittedName>
        <fullName evidence="2">Uncharacterized protein</fullName>
    </submittedName>
</protein>
<evidence type="ECO:0000313" key="2">
    <source>
        <dbReference type="EMBL" id="RVW41508.1"/>
    </source>
</evidence>